<dbReference type="PANTHER" id="PTHR21064">
    <property type="entry name" value="AMINOGLYCOSIDE PHOSPHOTRANSFERASE DOMAIN-CONTAINING PROTEIN-RELATED"/>
    <property type="match status" value="1"/>
</dbReference>
<sequence>MSVYTSLSATEVVELLARFELGQLVEYRGITAGIENTNYFVTTDQEQLVLTLFEHHPAAEVEQFVAFARHLGDTGPVPVPCPLADRSGQWLHEMAGKPAIICHRLPGDHVERPALAHCHAIGAALAQLHLAGTSLLLERPNNRGYDWWLQMPAQVSSQISADEQALLADELAHQQAIRSEWLQLPHGWIHGDMFHDNALFDQQGEQPVLGAILDLYNACQDAWIYDLAITANDWCCEKTGEWRVAEREALLAGYQSVRPFNALEQAHWHNALRAAALRFWLSRLLTRQHQAQQLQPGNSGQMAISKDPAELRHKLQLRRQDSRD</sequence>
<gene>
    <name evidence="8" type="primary">thrB</name>
    <name evidence="11" type="ORF">OUO13_10780</name>
</gene>
<keyword evidence="3 8" id="KW-0791">Threonine biosynthesis</keyword>
<comment type="catalytic activity">
    <reaction evidence="8">
        <text>L-homoserine + ATP = O-phospho-L-homoserine + ADP + H(+)</text>
        <dbReference type="Rhea" id="RHEA:13985"/>
        <dbReference type="ChEBI" id="CHEBI:15378"/>
        <dbReference type="ChEBI" id="CHEBI:30616"/>
        <dbReference type="ChEBI" id="CHEBI:57476"/>
        <dbReference type="ChEBI" id="CHEBI:57590"/>
        <dbReference type="ChEBI" id="CHEBI:456216"/>
        <dbReference type="EC" id="2.7.1.39"/>
    </reaction>
</comment>
<dbReference type="Gene3D" id="3.90.1200.10">
    <property type="match status" value="1"/>
</dbReference>
<reference evidence="11" key="1">
    <citation type="submission" date="2022-11" db="EMBL/GenBank/DDBJ databases">
        <title>Parathalassolutuus dongxingensis gen. nov., sp. nov., a novel member of family Oceanospirillaceae isolated from a coastal shrimp pond in Guangxi, China.</title>
        <authorList>
            <person name="Chen H."/>
        </authorList>
    </citation>
    <scope>NUCLEOTIDE SEQUENCE</scope>
    <source>
        <strain evidence="11">G-43</strain>
    </source>
</reference>
<evidence type="ECO:0000256" key="8">
    <source>
        <dbReference type="HAMAP-Rule" id="MF_00301"/>
    </source>
</evidence>
<dbReference type="AlphaFoldDB" id="A0A9X3EF90"/>
<keyword evidence="6 8" id="KW-0067">ATP-binding</keyword>
<dbReference type="HAMAP" id="MF_00301">
    <property type="entry name" value="Homoser_kinase_2"/>
    <property type="match status" value="1"/>
</dbReference>
<keyword evidence="5 8" id="KW-0418">Kinase</keyword>
<dbReference type="GO" id="GO:0005524">
    <property type="term" value="F:ATP binding"/>
    <property type="evidence" value="ECO:0007669"/>
    <property type="project" value="UniProtKB-KW"/>
</dbReference>
<evidence type="ECO:0000256" key="9">
    <source>
        <dbReference type="NCBIfam" id="TIGR00938"/>
    </source>
</evidence>
<dbReference type="PANTHER" id="PTHR21064:SF6">
    <property type="entry name" value="AMINOGLYCOSIDE PHOSPHOTRANSFERASE DOMAIN-CONTAINING PROTEIN"/>
    <property type="match status" value="1"/>
</dbReference>
<evidence type="ECO:0000256" key="7">
    <source>
        <dbReference type="ARBA" id="ARBA00038240"/>
    </source>
</evidence>
<dbReference type="EMBL" id="JAPNOA010000028">
    <property type="protein sequence ID" value="MCY0965674.1"/>
    <property type="molecule type" value="Genomic_DNA"/>
</dbReference>
<name>A0A9X3EF90_9GAMM</name>
<evidence type="ECO:0000256" key="5">
    <source>
        <dbReference type="ARBA" id="ARBA00022777"/>
    </source>
</evidence>
<dbReference type="Gene3D" id="3.30.200.20">
    <property type="entry name" value="Phosphorylase Kinase, domain 1"/>
    <property type="match status" value="1"/>
</dbReference>
<accession>A0A9X3EF90</accession>
<dbReference type="NCBIfam" id="TIGR00938">
    <property type="entry name" value="thrB_alt"/>
    <property type="match status" value="1"/>
</dbReference>
<dbReference type="EC" id="2.7.1.39" evidence="8 9"/>
<protein>
    <recommendedName>
        <fullName evidence="8 9">Homoserine kinase</fullName>
        <shortName evidence="8">HK</shortName>
        <shortName evidence="8">HSK</shortName>
        <ecNumber evidence="8 9">2.7.1.39</ecNumber>
    </recommendedName>
</protein>
<comment type="similarity">
    <text evidence="7 8">Belongs to the pseudomonas-type ThrB family.</text>
</comment>
<feature type="domain" description="Aminoglycoside phosphotransferase" evidence="10">
    <location>
        <begin position="27"/>
        <end position="260"/>
    </location>
</feature>
<evidence type="ECO:0000313" key="11">
    <source>
        <dbReference type="EMBL" id="MCY0965674.1"/>
    </source>
</evidence>
<comment type="caution">
    <text evidence="11">The sequence shown here is derived from an EMBL/GenBank/DDBJ whole genome shotgun (WGS) entry which is preliminary data.</text>
</comment>
<dbReference type="InterPro" id="IPR050249">
    <property type="entry name" value="Pseudomonas-type_ThrB"/>
</dbReference>
<dbReference type="SUPFAM" id="SSF56112">
    <property type="entry name" value="Protein kinase-like (PK-like)"/>
    <property type="match status" value="1"/>
</dbReference>
<proteinExistence type="inferred from homology"/>
<dbReference type="Pfam" id="PF01636">
    <property type="entry name" value="APH"/>
    <property type="match status" value="1"/>
</dbReference>
<evidence type="ECO:0000256" key="6">
    <source>
        <dbReference type="ARBA" id="ARBA00022840"/>
    </source>
</evidence>
<keyword evidence="2 8" id="KW-0808">Transferase</keyword>
<keyword evidence="12" id="KW-1185">Reference proteome</keyword>
<dbReference type="Proteomes" id="UP001150830">
    <property type="component" value="Unassembled WGS sequence"/>
</dbReference>
<dbReference type="InterPro" id="IPR002575">
    <property type="entry name" value="Aminoglycoside_PTrfase"/>
</dbReference>
<evidence type="ECO:0000259" key="10">
    <source>
        <dbReference type="Pfam" id="PF01636"/>
    </source>
</evidence>
<evidence type="ECO:0000256" key="3">
    <source>
        <dbReference type="ARBA" id="ARBA00022697"/>
    </source>
</evidence>
<evidence type="ECO:0000313" key="12">
    <source>
        <dbReference type="Proteomes" id="UP001150830"/>
    </source>
</evidence>
<keyword evidence="4 8" id="KW-0547">Nucleotide-binding</keyword>
<organism evidence="11 12">
    <name type="scientific">Parathalassolituus penaei</name>
    <dbReference type="NCBI Taxonomy" id="2997323"/>
    <lineage>
        <taxon>Bacteria</taxon>
        <taxon>Pseudomonadati</taxon>
        <taxon>Pseudomonadota</taxon>
        <taxon>Gammaproteobacteria</taxon>
        <taxon>Oceanospirillales</taxon>
        <taxon>Oceanospirillaceae</taxon>
        <taxon>Parathalassolituus</taxon>
    </lineage>
</organism>
<keyword evidence="1 8" id="KW-0028">Amino-acid biosynthesis</keyword>
<dbReference type="RefSeq" id="WP_283173887.1">
    <property type="nucleotide sequence ID" value="NZ_JAPNOA010000028.1"/>
</dbReference>
<dbReference type="GO" id="GO:0004413">
    <property type="term" value="F:homoserine kinase activity"/>
    <property type="evidence" value="ECO:0007669"/>
    <property type="project" value="UniProtKB-UniRule"/>
</dbReference>
<evidence type="ECO:0000256" key="4">
    <source>
        <dbReference type="ARBA" id="ARBA00022741"/>
    </source>
</evidence>
<dbReference type="GO" id="GO:0009088">
    <property type="term" value="P:threonine biosynthetic process"/>
    <property type="evidence" value="ECO:0007669"/>
    <property type="project" value="UniProtKB-UniRule"/>
</dbReference>
<evidence type="ECO:0000256" key="1">
    <source>
        <dbReference type="ARBA" id="ARBA00022605"/>
    </source>
</evidence>
<dbReference type="CDD" id="cd05153">
    <property type="entry name" value="HomoserineK_II"/>
    <property type="match status" value="1"/>
</dbReference>
<dbReference type="InterPro" id="IPR011009">
    <property type="entry name" value="Kinase-like_dom_sf"/>
</dbReference>
<comment type="pathway">
    <text evidence="8">Amino-acid biosynthesis; L-threonine biosynthesis; L-threonine from L-aspartate: step 4/5.</text>
</comment>
<dbReference type="NCBIfam" id="NF003558">
    <property type="entry name" value="PRK05231.1"/>
    <property type="match status" value="1"/>
</dbReference>
<evidence type="ECO:0000256" key="2">
    <source>
        <dbReference type="ARBA" id="ARBA00022679"/>
    </source>
</evidence>
<dbReference type="InterPro" id="IPR005280">
    <property type="entry name" value="Homoserine_kinase_II"/>
</dbReference>